<proteinExistence type="predicted"/>
<dbReference type="AlphaFoldDB" id="A0A507FCT9"/>
<evidence type="ECO:0000313" key="2">
    <source>
        <dbReference type="EMBL" id="TPX73390.1"/>
    </source>
</evidence>
<gene>
    <name evidence="2" type="ORF">CcCBS67573_g05340</name>
</gene>
<sequence>MTFSEDLRWQAVILTYVYDINEVTVAEILGCHVSSPTLPQPQPQQAAHSRHSSADSTSITKHCSDLPQTTATPPPAPPLYDPPATPGPNKSTNPYMMTETAQQRFVCDSGMDFLLMETVSLMQEGFDSIEEERDSAYMRMEQLGLRVGMGLAERATKGIGLDSQTTSKCQVHLQGLLAAVVQQTDR</sequence>
<feature type="compositionally biased region" description="Pro residues" evidence="1">
    <location>
        <begin position="72"/>
        <end position="86"/>
    </location>
</feature>
<feature type="region of interest" description="Disordered" evidence="1">
    <location>
        <begin position="36"/>
        <end position="95"/>
    </location>
</feature>
<reference evidence="2 3" key="1">
    <citation type="journal article" date="2019" name="Sci. Rep.">
        <title>Comparative genomics of chytrid fungi reveal insights into the obligate biotrophic and pathogenic lifestyle of Synchytrium endobioticum.</title>
        <authorList>
            <person name="van de Vossenberg B.T.L.H."/>
            <person name="Warris S."/>
            <person name="Nguyen H.D.T."/>
            <person name="van Gent-Pelzer M.P.E."/>
            <person name="Joly D.L."/>
            <person name="van de Geest H.C."/>
            <person name="Bonants P.J.M."/>
            <person name="Smith D.S."/>
            <person name="Levesque C.A."/>
            <person name="van der Lee T.A.J."/>
        </authorList>
    </citation>
    <scope>NUCLEOTIDE SEQUENCE [LARGE SCALE GENOMIC DNA]</scope>
    <source>
        <strain evidence="2 3">CBS 675.73</strain>
    </source>
</reference>
<accession>A0A507FCT9</accession>
<dbReference type="OrthoDB" id="941624at2759"/>
<dbReference type="Gene3D" id="3.30.1380.20">
    <property type="entry name" value="Trafficking protein particle complex subunit 3"/>
    <property type="match status" value="1"/>
</dbReference>
<protein>
    <submittedName>
        <fullName evidence="2">Uncharacterized protein</fullName>
    </submittedName>
</protein>
<comment type="caution">
    <text evidence="2">The sequence shown here is derived from an EMBL/GenBank/DDBJ whole genome shotgun (WGS) entry which is preliminary data.</text>
</comment>
<keyword evidence="3" id="KW-1185">Reference proteome</keyword>
<name>A0A507FCT9_9FUNG</name>
<evidence type="ECO:0000256" key="1">
    <source>
        <dbReference type="SAM" id="MobiDB-lite"/>
    </source>
</evidence>
<evidence type="ECO:0000313" key="3">
    <source>
        <dbReference type="Proteomes" id="UP000320333"/>
    </source>
</evidence>
<dbReference type="EMBL" id="QEAP01000189">
    <property type="protein sequence ID" value="TPX73390.1"/>
    <property type="molecule type" value="Genomic_DNA"/>
</dbReference>
<organism evidence="2 3">
    <name type="scientific">Chytriomyces confervae</name>
    <dbReference type="NCBI Taxonomy" id="246404"/>
    <lineage>
        <taxon>Eukaryota</taxon>
        <taxon>Fungi</taxon>
        <taxon>Fungi incertae sedis</taxon>
        <taxon>Chytridiomycota</taxon>
        <taxon>Chytridiomycota incertae sedis</taxon>
        <taxon>Chytridiomycetes</taxon>
        <taxon>Chytridiales</taxon>
        <taxon>Chytriomycetaceae</taxon>
        <taxon>Chytriomyces</taxon>
    </lineage>
</organism>
<dbReference type="Proteomes" id="UP000320333">
    <property type="component" value="Unassembled WGS sequence"/>
</dbReference>